<reference evidence="2" key="1">
    <citation type="submission" date="2021-11" db="EMBL/GenBank/DDBJ databases">
        <title>Cultivation dependent microbiological survey of springs from the worlds oldest radium mine currently devoted to the extraction of radon-saturated water.</title>
        <authorList>
            <person name="Kapinusova G."/>
            <person name="Smrhova T."/>
            <person name="Strejcek M."/>
            <person name="Suman J."/>
            <person name="Jani K."/>
            <person name="Pajer P."/>
            <person name="Uhlik O."/>
        </authorList>
    </citation>
    <scope>NUCLEOTIDE SEQUENCE [LARGE SCALE GENOMIC DNA]</scope>
    <source>
        <strain evidence="2">J379</strain>
    </source>
</reference>
<protein>
    <submittedName>
        <fullName evidence="1">Uncharacterized protein</fullName>
    </submittedName>
</protein>
<sequence>MVLPAGGTELQRELRAAEATAAELRRRVPGARVAALRLVDVADASALGRILSLPGVVPSVAGFDPRLQLLHPDDAVAALEHATLEDLDGVYNVAADGVLTLSELASLLDRRPAPVLPPWGATLATMPLRRVGVPLSAELVAQLRHGRAVDNRRLKATGLRLRFTTREAALDIRRAQRVAPLVATDHAYRYDEGLEEFLRRSPAVHASGPVAAVDDDGPGS</sequence>
<organism evidence="1 2">
    <name type="scientific">Svornostia abyssi</name>
    <dbReference type="NCBI Taxonomy" id="2898438"/>
    <lineage>
        <taxon>Bacteria</taxon>
        <taxon>Bacillati</taxon>
        <taxon>Actinomycetota</taxon>
        <taxon>Thermoleophilia</taxon>
        <taxon>Solirubrobacterales</taxon>
        <taxon>Baekduiaceae</taxon>
        <taxon>Svornostia</taxon>
    </lineage>
</organism>
<dbReference type="RefSeq" id="WP_353862691.1">
    <property type="nucleotide sequence ID" value="NZ_CP088295.1"/>
</dbReference>
<evidence type="ECO:0000313" key="2">
    <source>
        <dbReference type="Proteomes" id="UP001058860"/>
    </source>
</evidence>
<dbReference type="SUPFAM" id="SSF51735">
    <property type="entry name" value="NAD(P)-binding Rossmann-fold domains"/>
    <property type="match status" value="1"/>
</dbReference>
<dbReference type="EMBL" id="CP088295">
    <property type="protein sequence ID" value="UUY02158.1"/>
    <property type="molecule type" value="Genomic_DNA"/>
</dbReference>
<proteinExistence type="predicted"/>
<dbReference type="InterPro" id="IPR036291">
    <property type="entry name" value="NAD(P)-bd_dom_sf"/>
</dbReference>
<gene>
    <name evidence="1" type="ORF">LRS13_15720</name>
</gene>
<dbReference type="Proteomes" id="UP001058860">
    <property type="component" value="Chromosome"/>
</dbReference>
<evidence type="ECO:0000313" key="1">
    <source>
        <dbReference type="EMBL" id="UUY02158.1"/>
    </source>
</evidence>
<keyword evidence="2" id="KW-1185">Reference proteome</keyword>
<dbReference type="Gene3D" id="3.40.50.720">
    <property type="entry name" value="NAD(P)-binding Rossmann-like Domain"/>
    <property type="match status" value="1"/>
</dbReference>
<name>A0ABY5PBV9_9ACTN</name>
<accession>A0ABY5PBV9</accession>